<sequence>MSVQQCITSSPTPAKVGSPGLSQKVTPALSRIGIHSQLSAGMVAAAMADLQSDLEIRQSVVTQFCSKCIDILQNQCSNASS</sequence>
<dbReference type="Proteomes" id="UP000784294">
    <property type="component" value="Unassembled WGS sequence"/>
</dbReference>
<keyword evidence="3" id="KW-1185">Reference proteome</keyword>
<dbReference type="EMBL" id="CAAALY010054966">
    <property type="protein sequence ID" value="VEL22156.1"/>
    <property type="molecule type" value="Genomic_DNA"/>
</dbReference>
<name>A0A448WWX0_9PLAT</name>
<feature type="compositionally biased region" description="Polar residues" evidence="1">
    <location>
        <begin position="1"/>
        <end position="12"/>
    </location>
</feature>
<organism evidence="2 3">
    <name type="scientific">Protopolystoma xenopodis</name>
    <dbReference type="NCBI Taxonomy" id="117903"/>
    <lineage>
        <taxon>Eukaryota</taxon>
        <taxon>Metazoa</taxon>
        <taxon>Spiralia</taxon>
        <taxon>Lophotrochozoa</taxon>
        <taxon>Platyhelminthes</taxon>
        <taxon>Monogenea</taxon>
        <taxon>Polyopisthocotylea</taxon>
        <taxon>Polystomatidea</taxon>
        <taxon>Polystomatidae</taxon>
        <taxon>Protopolystoma</taxon>
    </lineage>
</organism>
<proteinExistence type="predicted"/>
<dbReference type="AlphaFoldDB" id="A0A448WWX0"/>
<reference evidence="2" key="1">
    <citation type="submission" date="2018-11" db="EMBL/GenBank/DDBJ databases">
        <authorList>
            <consortium name="Pathogen Informatics"/>
        </authorList>
    </citation>
    <scope>NUCLEOTIDE SEQUENCE</scope>
</reference>
<accession>A0A448WWX0</accession>
<evidence type="ECO:0000313" key="3">
    <source>
        <dbReference type="Proteomes" id="UP000784294"/>
    </source>
</evidence>
<protein>
    <submittedName>
        <fullName evidence="2">Uncharacterized protein</fullName>
    </submittedName>
</protein>
<evidence type="ECO:0000313" key="2">
    <source>
        <dbReference type="EMBL" id="VEL22156.1"/>
    </source>
</evidence>
<feature type="region of interest" description="Disordered" evidence="1">
    <location>
        <begin position="1"/>
        <end position="21"/>
    </location>
</feature>
<evidence type="ECO:0000256" key="1">
    <source>
        <dbReference type="SAM" id="MobiDB-lite"/>
    </source>
</evidence>
<gene>
    <name evidence="2" type="ORF">PXEA_LOCUS15596</name>
</gene>
<comment type="caution">
    <text evidence="2">The sequence shown here is derived from an EMBL/GenBank/DDBJ whole genome shotgun (WGS) entry which is preliminary data.</text>
</comment>